<dbReference type="RefSeq" id="WP_119852294.1">
    <property type="nucleotide sequence ID" value="NZ_QYSE01000001.1"/>
</dbReference>
<sequence>MNNDQELAHKIKIKFGTAPNEPTFYQLGKIKQDIQALVAKGITPSTKDWADIIKKYCPDAGSHIYKGADTSDLITLMQLATNK</sequence>
<gene>
    <name evidence="1" type="ORF">D4741_05625</name>
</gene>
<reference evidence="1 2" key="1">
    <citation type="submission" date="2018-09" db="EMBL/GenBank/DDBJ databases">
        <title>Identification of marine bacteria producing industrial enzymes.</title>
        <authorList>
            <person name="Cheng T.H."/>
            <person name="Saidin J."/>
            <person name="Muhd D.D."/>
            <person name="Isa M.N.M."/>
            <person name="Bakar M.F.A."/>
            <person name="Ismail N."/>
        </authorList>
    </citation>
    <scope>NUCLEOTIDE SEQUENCE [LARGE SCALE GENOMIC DNA]</scope>
    <source>
        <strain evidence="1 2">MNAD 1.6</strain>
    </source>
</reference>
<evidence type="ECO:0000313" key="2">
    <source>
        <dbReference type="Proteomes" id="UP000265938"/>
    </source>
</evidence>
<name>A0A3A3ETX8_9GAMM</name>
<accession>A0A3A3ETX8</accession>
<organism evidence="1 2">
    <name type="scientific">Pseudoalteromonas gelatinilytica</name>
    <dbReference type="NCBI Taxonomy" id="1703256"/>
    <lineage>
        <taxon>Bacteria</taxon>
        <taxon>Pseudomonadati</taxon>
        <taxon>Pseudomonadota</taxon>
        <taxon>Gammaproteobacteria</taxon>
        <taxon>Alteromonadales</taxon>
        <taxon>Pseudoalteromonadaceae</taxon>
        <taxon>Pseudoalteromonas</taxon>
    </lineage>
</organism>
<dbReference type="EMBL" id="QYSE01000001">
    <property type="protein sequence ID" value="RJF37551.1"/>
    <property type="molecule type" value="Genomic_DNA"/>
</dbReference>
<evidence type="ECO:0000313" key="1">
    <source>
        <dbReference type="EMBL" id="RJF37551.1"/>
    </source>
</evidence>
<proteinExistence type="predicted"/>
<dbReference type="Proteomes" id="UP000265938">
    <property type="component" value="Unassembled WGS sequence"/>
</dbReference>
<comment type="caution">
    <text evidence="1">The sequence shown here is derived from an EMBL/GenBank/DDBJ whole genome shotgun (WGS) entry which is preliminary data.</text>
</comment>
<protein>
    <submittedName>
        <fullName evidence="1">Uncharacterized protein</fullName>
    </submittedName>
</protein>
<dbReference type="AlphaFoldDB" id="A0A3A3ETX8"/>